<evidence type="ECO:0000259" key="1">
    <source>
        <dbReference type="Pfam" id="PF19481"/>
    </source>
</evidence>
<sequence>MFNTETIFRVHKNKNYTTMCNIHFDDRRLSLKAVGLHSFILSKPDDWKIIIQNIIHSHTDGRESVYSGIRELVKFGYWVKYPVRKNGKISYYQTDIYEEPQPEGQRCVKVEYLLDLCCVTYDSGKTEYFNFDGTPAQGISKEEMMKSLHTGKPKAEEKQVENLLPGNPYSENHHAEKQQLLNTDIPNTDLLNTEQTVVSDKEKFVDEMKKKIKFDNLLQQGADPSVLKAILEVITETCLSSASTVKLNRNQMVSRPLVRDRFLSLTDAHVMSVCRSVSRHRKTILHLRRYLLSALYTAEPTMLPEPEVPSSYDLDEFERYTSSPGYFESLICPCMA</sequence>
<protein>
    <recommendedName>
        <fullName evidence="1">DUF6017 domain-containing protein</fullName>
    </recommendedName>
</protein>
<dbReference type="HOGENOM" id="CLU_825644_0_0_9"/>
<feature type="domain" description="DUF6017" evidence="1">
    <location>
        <begin position="193"/>
        <end position="302"/>
    </location>
</feature>
<dbReference type="EMBL" id="NOXF01000013">
    <property type="protein sequence ID" value="PEQ23582.1"/>
    <property type="molecule type" value="Genomic_DNA"/>
</dbReference>
<evidence type="ECO:0000313" key="4">
    <source>
        <dbReference type="Proteomes" id="UP000003490"/>
    </source>
</evidence>
<dbReference type="OrthoDB" id="1258529at2"/>
<organism evidence="2 4">
    <name type="scientific">[Clostridium] leptum DSM 753</name>
    <dbReference type="NCBI Taxonomy" id="428125"/>
    <lineage>
        <taxon>Bacteria</taxon>
        <taxon>Bacillati</taxon>
        <taxon>Bacillota</taxon>
        <taxon>Clostridia</taxon>
        <taxon>Eubacteriales</taxon>
        <taxon>Oscillospiraceae</taxon>
        <taxon>Oscillospiraceae incertae sedis</taxon>
    </lineage>
</organism>
<dbReference type="Proteomes" id="UP000220611">
    <property type="component" value="Unassembled WGS sequence"/>
</dbReference>
<evidence type="ECO:0000313" key="2">
    <source>
        <dbReference type="EMBL" id="EDO61800.1"/>
    </source>
</evidence>
<dbReference type="Proteomes" id="UP000003490">
    <property type="component" value="Unassembled WGS sequence"/>
</dbReference>
<accession>A7VRX0</accession>
<reference evidence="3 5" key="3">
    <citation type="submission" date="2017-07" db="EMBL/GenBank/DDBJ databases">
        <title>Prevalence of linear plasmids in Cutibacterium (Propionibacterium) acnes isolates obtained from prostatic tissue.</title>
        <authorList>
            <person name="Davidsson S."/>
            <person name="Carlsson J."/>
            <person name="Molling P."/>
            <person name="Andren O."/>
            <person name="Andersson S.-O."/>
            <person name="Brzuszkiewicz E."/>
            <person name="Poehlein A."/>
            <person name="Al-Zeer M."/>
            <person name="Brinkmann V."/>
            <person name="Scavenius C."/>
            <person name="Nazipi S."/>
            <person name="Soderquist B."/>
            <person name="Bruggemann H."/>
        </authorList>
    </citation>
    <scope>NUCLEOTIDE SEQUENCE [LARGE SCALE GENOMIC DNA]</scope>
    <source>
        <strain evidence="3 5">DSM 753</strain>
    </source>
</reference>
<reference evidence="2 4" key="1">
    <citation type="submission" date="2007-08" db="EMBL/GenBank/DDBJ databases">
        <title>Draft genome sequence of Clostridium leptum (DSM 753).</title>
        <authorList>
            <person name="Sudarsanam P."/>
            <person name="Ley R."/>
            <person name="Guruge J."/>
            <person name="Turnbaugh P.J."/>
            <person name="Mahowald M."/>
            <person name="Liep D."/>
            <person name="Gordon J."/>
        </authorList>
    </citation>
    <scope>NUCLEOTIDE SEQUENCE [LARGE SCALE GENOMIC DNA]</scope>
    <source>
        <strain evidence="2 4">DSM 753</strain>
    </source>
</reference>
<dbReference type="EMBL" id="ABCB02000017">
    <property type="protein sequence ID" value="EDO61800.1"/>
    <property type="molecule type" value="Genomic_DNA"/>
</dbReference>
<name>A7VRX0_9FIRM</name>
<dbReference type="eggNOG" id="COG3935">
    <property type="taxonomic scope" value="Bacteria"/>
</dbReference>
<gene>
    <name evidence="3" type="ORF">CH238_12790</name>
    <name evidence="2" type="ORF">CLOLEP_01307</name>
</gene>
<dbReference type="AlphaFoldDB" id="A7VRX0"/>
<dbReference type="Pfam" id="PF19481">
    <property type="entry name" value="DUF6017"/>
    <property type="match status" value="1"/>
</dbReference>
<evidence type="ECO:0000313" key="3">
    <source>
        <dbReference type="EMBL" id="PEQ23582.1"/>
    </source>
</evidence>
<proteinExistence type="predicted"/>
<keyword evidence="5" id="KW-1185">Reference proteome</keyword>
<reference evidence="2 4" key="2">
    <citation type="submission" date="2007-08" db="EMBL/GenBank/DDBJ databases">
        <authorList>
            <person name="Fulton L."/>
            <person name="Clifton S."/>
            <person name="Fulton B."/>
            <person name="Xu J."/>
            <person name="Minx P."/>
            <person name="Pepin K.H."/>
            <person name="Johnson M."/>
            <person name="Thiruvilangam P."/>
            <person name="Bhonagiri V."/>
            <person name="Nash W.E."/>
            <person name="Wang C."/>
            <person name="Mardis E.R."/>
            <person name="Wilson R.K."/>
        </authorList>
    </citation>
    <scope>NUCLEOTIDE SEQUENCE [LARGE SCALE GENOMIC DNA]</scope>
    <source>
        <strain evidence="2 4">DSM 753</strain>
    </source>
</reference>
<evidence type="ECO:0000313" key="5">
    <source>
        <dbReference type="Proteomes" id="UP000220611"/>
    </source>
</evidence>
<dbReference type="InterPro" id="IPR046059">
    <property type="entry name" value="DUF6017"/>
</dbReference>
<comment type="caution">
    <text evidence="2">The sequence shown here is derived from an EMBL/GenBank/DDBJ whole genome shotgun (WGS) entry which is preliminary data.</text>
</comment>